<evidence type="ECO:0000256" key="5">
    <source>
        <dbReference type="ARBA" id="ARBA00023274"/>
    </source>
</evidence>
<dbReference type="InParanoid" id="A0A7N2KWF3"/>
<accession>A0A7N2KWF3</accession>
<evidence type="ECO:0000256" key="2">
    <source>
        <dbReference type="ARBA" id="ARBA00022730"/>
    </source>
</evidence>
<evidence type="ECO:0000256" key="4">
    <source>
        <dbReference type="ARBA" id="ARBA00022980"/>
    </source>
</evidence>
<comment type="similarity">
    <text evidence="1">Belongs to the universal ribosomal protein uS13 family.</text>
</comment>
<evidence type="ECO:0000256" key="3">
    <source>
        <dbReference type="ARBA" id="ARBA00022884"/>
    </source>
</evidence>
<evidence type="ECO:0000256" key="1">
    <source>
        <dbReference type="ARBA" id="ARBA00008080"/>
    </source>
</evidence>
<dbReference type="RefSeq" id="XP_030952518.1">
    <property type="nucleotide sequence ID" value="XM_031096658.1"/>
</dbReference>
<keyword evidence="2" id="KW-0699">rRNA-binding</keyword>
<dbReference type="Gene3D" id="1.10.8.50">
    <property type="match status" value="1"/>
</dbReference>
<dbReference type="GO" id="GO:0003735">
    <property type="term" value="F:structural constituent of ribosome"/>
    <property type="evidence" value="ECO:0007669"/>
    <property type="project" value="InterPro"/>
</dbReference>
<sequence length="188" mass="20676">MAFSSVTKHSASLGTFLYNSMRNSGCASQSQRSCGLANAISSVGTVSDIGLRLLPNLSFHGVRVQCINIGGGKGEIPDNKHLQIALQHIHGIGRSRARQILSKLSIENKLARELTGRELYALREELNNYMCAHELNNQVTKDIARLMEIQCYRGIRHSQGLPCRGQRTHTNARTWKGKAIPVAGKKKA</sequence>
<keyword evidence="7" id="KW-1185">Reference proteome</keyword>
<dbReference type="PANTHER" id="PTHR10871:SF28">
    <property type="entry name" value="SMALL RIBOSOMAL SUBUNIT PROTEIN US13M"/>
    <property type="match status" value="1"/>
</dbReference>
<keyword evidence="3" id="KW-0694">RNA-binding</keyword>
<dbReference type="FunCoup" id="A0A7N2KWF3">
    <property type="interactions" value="498"/>
</dbReference>
<evidence type="ECO:0008006" key="8">
    <source>
        <dbReference type="Google" id="ProtNLM"/>
    </source>
</evidence>
<dbReference type="GO" id="GO:0019843">
    <property type="term" value="F:rRNA binding"/>
    <property type="evidence" value="ECO:0007669"/>
    <property type="project" value="UniProtKB-KW"/>
</dbReference>
<dbReference type="SUPFAM" id="SSF46946">
    <property type="entry name" value="S13-like H2TH domain"/>
    <property type="match status" value="1"/>
</dbReference>
<dbReference type="PROSITE" id="PS50159">
    <property type="entry name" value="RIBOSOMAL_S13_2"/>
    <property type="match status" value="1"/>
</dbReference>
<dbReference type="Pfam" id="PF00416">
    <property type="entry name" value="Ribosomal_S13"/>
    <property type="match status" value="1"/>
</dbReference>
<dbReference type="InterPro" id="IPR010979">
    <property type="entry name" value="Ribosomal_uS13-like_H2TH"/>
</dbReference>
<dbReference type="FunFam" id="4.10.910.10:FF:000001">
    <property type="entry name" value="30S ribosomal protein S13"/>
    <property type="match status" value="1"/>
</dbReference>
<name>A0A7N2KWF3_QUELO</name>
<keyword evidence="4" id="KW-0689">Ribosomal protein</keyword>
<dbReference type="GeneID" id="115975745"/>
<dbReference type="GO" id="GO:0005739">
    <property type="term" value="C:mitochondrion"/>
    <property type="evidence" value="ECO:0007669"/>
    <property type="project" value="TreeGrafter"/>
</dbReference>
<dbReference type="PANTHER" id="PTHR10871">
    <property type="entry name" value="30S RIBOSOMAL PROTEIN S13/40S RIBOSOMAL PROTEIN S18"/>
    <property type="match status" value="1"/>
</dbReference>
<dbReference type="FunFam" id="1.10.8.50:FF:000001">
    <property type="entry name" value="30S ribosomal protein S13"/>
    <property type="match status" value="1"/>
</dbReference>
<reference evidence="7" key="1">
    <citation type="journal article" date="2016" name="G3 (Bethesda)">
        <title>First Draft Assembly and Annotation of the Genome of a California Endemic Oak Quercus lobata Nee (Fagaceae).</title>
        <authorList>
            <person name="Sork V.L."/>
            <person name="Fitz-Gibbon S.T."/>
            <person name="Puiu D."/>
            <person name="Crepeau M."/>
            <person name="Gugger P.F."/>
            <person name="Sherman R."/>
            <person name="Stevens K."/>
            <person name="Langley C.H."/>
            <person name="Pellegrini M."/>
            <person name="Salzberg S.L."/>
        </authorList>
    </citation>
    <scope>NUCLEOTIDE SEQUENCE [LARGE SCALE GENOMIC DNA]</scope>
    <source>
        <strain evidence="7">cv. SW786</strain>
    </source>
</reference>
<organism evidence="6 7">
    <name type="scientific">Quercus lobata</name>
    <name type="common">Valley oak</name>
    <dbReference type="NCBI Taxonomy" id="97700"/>
    <lineage>
        <taxon>Eukaryota</taxon>
        <taxon>Viridiplantae</taxon>
        <taxon>Streptophyta</taxon>
        <taxon>Embryophyta</taxon>
        <taxon>Tracheophyta</taxon>
        <taxon>Spermatophyta</taxon>
        <taxon>Magnoliopsida</taxon>
        <taxon>eudicotyledons</taxon>
        <taxon>Gunneridae</taxon>
        <taxon>Pentapetalae</taxon>
        <taxon>rosids</taxon>
        <taxon>fabids</taxon>
        <taxon>Fagales</taxon>
        <taxon>Fagaceae</taxon>
        <taxon>Quercus</taxon>
    </lineage>
</organism>
<dbReference type="Proteomes" id="UP000594261">
    <property type="component" value="Chromosome 2"/>
</dbReference>
<dbReference type="InterPro" id="IPR018269">
    <property type="entry name" value="Ribosomal_uS13_CS"/>
</dbReference>
<dbReference type="KEGG" id="qlo:115975745"/>
<reference evidence="6" key="2">
    <citation type="submission" date="2021-01" db="UniProtKB">
        <authorList>
            <consortium name="EnsemblPlants"/>
        </authorList>
    </citation>
    <scope>IDENTIFICATION</scope>
</reference>
<gene>
    <name evidence="6" type="primary">LOC115975745</name>
</gene>
<dbReference type="InterPro" id="IPR001892">
    <property type="entry name" value="Ribosomal_uS13"/>
</dbReference>
<protein>
    <recommendedName>
        <fullName evidence="8">Ribosomal protein S13</fullName>
    </recommendedName>
</protein>
<dbReference type="GO" id="GO:0015935">
    <property type="term" value="C:small ribosomal subunit"/>
    <property type="evidence" value="ECO:0007669"/>
    <property type="project" value="TreeGrafter"/>
</dbReference>
<proteinExistence type="inferred from homology"/>
<keyword evidence="5" id="KW-0687">Ribonucleoprotein</keyword>
<dbReference type="PROSITE" id="PS00646">
    <property type="entry name" value="RIBOSOMAL_S13_1"/>
    <property type="match status" value="1"/>
</dbReference>
<dbReference type="EnsemblPlants" id="QL02p049208:mrna">
    <property type="protein sequence ID" value="QL02p049208:mrna"/>
    <property type="gene ID" value="QL02p049208"/>
</dbReference>
<dbReference type="OrthoDB" id="525520at2759"/>
<dbReference type="InterPro" id="IPR027437">
    <property type="entry name" value="Rbsml_uS13_C"/>
</dbReference>
<dbReference type="Gramene" id="QL02p049208:mrna">
    <property type="protein sequence ID" value="QL02p049208:mrna"/>
    <property type="gene ID" value="QL02p049208"/>
</dbReference>
<evidence type="ECO:0000313" key="6">
    <source>
        <dbReference type="EnsemblPlants" id="QL02p049208:mrna"/>
    </source>
</evidence>
<dbReference type="OMA" id="CITIKAG"/>
<evidence type="ECO:0000313" key="7">
    <source>
        <dbReference type="Proteomes" id="UP000594261"/>
    </source>
</evidence>
<dbReference type="GO" id="GO:0006412">
    <property type="term" value="P:translation"/>
    <property type="evidence" value="ECO:0007669"/>
    <property type="project" value="InterPro"/>
</dbReference>
<dbReference type="Gene3D" id="4.10.910.10">
    <property type="entry name" value="30s ribosomal protein s13, domain 2"/>
    <property type="match status" value="1"/>
</dbReference>
<dbReference type="HAMAP" id="MF_01315">
    <property type="entry name" value="Ribosomal_uS13"/>
    <property type="match status" value="1"/>
</dbReference>
<dbReference type="AlphaFoldDB" id="A0A7N2KWF3"/>